<gene>
    <name evidence="3" type="ORF">ATO9_12305</name>
</gene>
<dbReference type="EMBL" id="AQQX01000004">
    <property type="protein sequence ID" value="KGM48417.1"/>
    <property type="molecule type" value="Genomic_DNA"/>
</dbReference>
<dbReference type="RefSeq" id="WP_043749178.1">
    <property type="nucleotide sequence ID" value="NZ_AQQX01000004.1"/>
</dbReference>
<dbReference type="GO" id="GO:0016491">
    <property type="term" value="F:oxidoreductase activity"/>
    <property type="evidence" value="ECO:0007669"/>
    <property type="project" value="UniProtKB-KW"/>
</dbReference>
<dbReference type="InterPro" id="IPR050523">
    <property type="entry name" value="AKR_Detox_Biosynth"/>
</dbReference>
<dbReference type="AlphaFoldDB" id="A0A0A0EGX2"/>
<reference evidence="3 4" key="1">
    <citation type="journal article" date="2015" name="Antonie Van Leeuwenhoek">
        <title>Pseudooceanicola atlanticus gen. nov. sp. nov., isolated from surface seawater of the Atlantic Ocean and reclassification of Oceanicola batsensis, Oceanicola marinus, Oceanicola nitratireducens, Oceanicola nanhaiensis, Oceanicola antarcticus and Oceanicola flagellatus, as Pseudooceanicola batsensis comb. nov., Pseudooceanicola marinus comb. nov., Pseudooceanicola nitratireducens comb. nov., Pseudooceanicola nanhaiensis comb. nov., Pseudooceanicola antarcticus comb. nov., and Pseudooceanicola flagellatus comb. nov.</title>
        <authorList>
            <person name="Lai Q."/>
            <person name="Li G."/>
            <person name="Liu X."/>
            <person name="Du Y."/>
            <person name="Sun F."/>
            <person name="Shao Z."/>
        </authorList>
    </citation>
    <scope>NUCLEOTIDE SEQUENCE [LARGE SCALE GENOMIC DNA]</scope>
    <source>
        <strain evidence="3 4">22II-s11g</strain>
    </source>
</reference>
<proteinExistence type="predicted"/>
<evidence type="ECO:0000313" key="3">
    <source>
        <dbReference type="EMBL" id="KGM48417.1"/>
    </source>
</evidence>
<keyword evidence="1" id="KW-0560">Oxidoreductase</keyword>
<keyword evidence="4" id="KW-1185">Reference proteome</keyword>
<dbReference type="InterPro" id="IPR036812">
    <property type="entry name" value="NAD(P)_OxRdtase_dom_sf"/>
</dbReference>
<accession>A0A0A0EGX2</accession>
<dbReference type="SUPFAM" id="SSF51430">
    <property type="entry name" value="NAD(P)-linked oxidoreductase"/>
    <property type="match status" value="1"/>
</dbReference>
<dbReference type="Gene3D" id="3.20.20.100">
    <property type="entry name" value="NADP-dependent oxidoreductase domain"/>
    <property type="match status" value="1"/>
</dbReference>
<protein>
    <submittedName>
        <fullName evidence="3">Aldo/keto reductase</fullName>
    </submittedName>
</protein>
<evidence type="ECO:0000259" key="2">
    <source>
        <dbReference type="Pfam" id="PF00248"/>
    </source>
</evidence>
<sequence length="348" mass="39192">MQKNRLGRTNISISNYCLGSMTWGSQTRTKDAHAQIDMALDRGINFIDTAEMYPVNPVKPETIGRTERIIGLWLEKSRGHRADVILATKHSGEGMKAVREGEPISAKTISETIEGSLRRLKTDYIDLYQFHWPNRGSYHFRQNWTYNPAGIDRNAVLDDMAECLHALEAERKRGTIRHFGLSNETAWGMAQWLRLSGETDTPRAVTIQNEYSLLARLFDTDLAELCLAEDVGLMAFSPLAAGLLTGKYQGHAVPDGSRMSLVPELGGRKNDRVFKAVDDYLDVAFKHELDPVHMALAWAASRPFMASVIFGATTRDQLQHILDGVDLELDEEVLEDIDLVHRDHPMPY</sequence>
<dbReference type="Pfam" id="PF00248">
    <property type="entry name" value="Aldo_ket_red"/>
    <property type="match status" value="1"/>
</dbReference>
<dbReference type="CDD" id="cd19094">
    <property type="entry name" value="AKR_Tas-like"/>
    <property type="match status" value="1"/>
</dbReference>
<dbReference type="eggNOG" id="COG0667">
    <property type="taxonomic scope" value="Bacteria"/>
</dbReference>
<dbReference type="OrthoDB" id="9803483at2"/>
<dbReference type="InterPro" id="IPR023210">
    <property type="entry name" value="NADP_OxRdtase_dom"/>
</dbReference>
<evidence type="ECO:0000313" key="4">
    <source>
        <dbReference type="Proteomes" id="UP000030004"/>
    </source>
</evidence>
<dbReference type="Proteomes" id="UP000030004">
    <property type="component" value="Unassembled WGS sequence"/>
</dbReference>
<name>A0A0A0EGX2_9RHOB</name>
<comment type="caution">
    <text evidence="3">The sequence shown here is derived from an EMBL/GenBank/DDBJ whole genome shotgun (WGS) entry which is preliminary data.</text>
</comment>
<organism evidence="3 4">
    <name type="scientific">Pseudooceanicola atlanticus</name>
    <dbReference type="NCBI Taxonomy" id="1461694"/>
    <lineage>
        <taxon>Bacteria</taxon>
        <taxon>Pseudomonadati</taxon>
        <taxon>Pseudomonadota</taxon>
        <taxon>Alphaproteobacteria</taxon>
        <taxon>Rhodobacterales</taxon>
        <taxon>Paracoccaceae</taxon>
        <taxon>Pseudooceanicola</taxon>
    </lineage>
</organism>
<evidence type="ECO:0000256" key="1">
    <source>
        <dbReference type="ARBA" id="ARBA00023002"/>
    </source>
</evidence>
<feature type="domain" description="NADP-dependent oxidoreductase" evidence="2">
    <location>
        <begin position="17"/>
        <end position="338"/>
    </location>
</feature>
<dbReference type="STRING" id="1461694.ATO9_12305"/>
<dbReference type="PANTHER" id="PTHR43364">
    <property type="entry name" value="NADH-SPECIFIC METHYLGLYOXAL REDUCTASE-RELATED"/>
    <property type="match status" value="1"/>
</dbReference>
<dbReference type="PANTHER" id="PTHR43364:SF4">
    <property type="entry name" value="NAD(P)-LINKED OXIDOREDUCTASE SUPERFAMILY PROTEIN"/>
    <property type="match status" value="1"/>
</dbReference>